<name>A0A0F9LAZ1_9ZZZZ</name>
<comment type="caution">
    <text evidence="1">The sequence shown here is derived from an EMBL/GenBank/DDBJ whole genome shotgun (WGS) entry which is preliminary data.</text>
</comment>
<dbReference type="AlphaFoldDB" id="A0A0F9LAZ1"/>
<dbReference type="EMBL" id="LAZR01006448">
    <property type="protein sequence ID" value="KKM92049.1"/>
    <property type="molecule type" value="Genomic_DNA"/>
</dbReference>
<organism evidence="1">
    <name type="scientific">marine sediment metagenome</name>
    <dbReference type="NCBI Taxonomy" id="412755"/>
    <lineage>
        <taxon>unclassified sequences</taxon>
        <taxon>metagenomes</taxon>
        <taxon>ecological metagenomes</taxon>
    </lineage>
</organism>
<evidence type="ECO:0000313" key="1">
    <source>
        <dbReference type="EMBL" id="KKM92049.1"/>
    </source>
</evidence>
<protein>
    <submittedName>
        <fullName evidence="1">Uncharacterized protein</fullName>
    </submittedName>
</protein>
<accession>A0A0F9LAZ1</accession>
<reference evidence="1" key="1">
    <citation type="journal article" date="2015" name="Nature">
        <title>Complex archaea that bridge the gap between prokaryotes and eukaryotes.</title>
        <authorList>
            <person name="Spang A."/>
            <person name="Saw J.H."/>
            <person name="Jorgensen S.L."/>
            <person name="Zaremba-Niedzwiedzka K."/>
            <person name="Martijn J."/>
            <person name="Lind A.E."/>
            <person name="van Eijk R."/>
            <person name="Schleper C."/>
            <person name="Guy L."/>
            <person name="Ettema T.J."/>
        </authorList>
    </citation>
    <scope>NUCLEOTIDE SEQUENCE</scope>
</reference>
<sequence length="190" mass="19923">MPFIVIPKRKMLRVQEAMAQPEPISEPSTIVTPPLILSSLLIDTSKNWAGFTISNLGAPADNTSAARKTDLDTAIEFIIDGSGSAITTGIKGDVRLPFAGTILSVALSASKESGSIVVDIWKDTYASFPPTDGDSITASAVPAISSDTDSQDSTLTGWTTSVSAGDVLAYYVDSVEGIHRVTVSAKCDRT</sequence>
<proteinExistence type="predicted"/>
<gene>
    <name evidence="1" type="ORF">LCGC14_1222370</name>
</gene>